<dbReference type="GO" id="GO:0004034">
    <property type="term" value="F:aldose 1-epimerase activity"/>
    <property type="evidence" value="ECO:0007669"/>
    <property type="project" value="UniProtKB-EC"/>
</dbReference>
<keyword evidence="8" id="KW-0106">Calcium</keyword>
<dbReference type="Gene3D" id="2.70.98.10">
    <property type="match status" value="1"/>
</dbReference>
<dbReference type="InterPro" id="IPR014718">
    <property type="entry name" value="GH-type_carb-bd"/>
</dbReference>
<evidence type="ECO:0000256" key="5">
    <source>
        <dbReference type="ARBA" id="ARBA00011245"/>
    </source>
</evidence>
<evidence type="ECO:0000256" key="2">
    <source>
        <dbReference type="ARBA" id="ARBA00001913"/>
    </source>
</evidence>
<dbReference type="InterPro" id="IPR008183">
    <property type="entry name" value="Aldose_1/G6P_1-epimerase"/>
</dbReference>
<dbReference type="GO" id="GO:0006006">
    <property type="term" value="P:glucose metabolic process"/>
    <property type="evidence" value="ECO:0007669"/>
    <property type="project" value="TreeGrafter"/>
</dbReference>
<dbReference type="Pfam" id="PF01263">
    <property type="entry name" value="Aldose_epim"/>
    <property type="match status" value="1"/>
</dbReference>
<evidence type="ECO:0000313" key="16">
    <source>
        <dbReference type="Proteomes" id="UP000585050"/>
    </source>
</evidence>
<evidence type="ECO:0000256" key="14">
    <source>
        <dbReference type="SAM" id="SignalP"/>
    </source>
</evidence>
<feature type="binding site" evidence="13">
    <location>
        <begin position="202"/>
        <end position="204"/>
    </location>
    <ligand>
        <name>beta-D-galactose</name>
        <dbReference type="ChEBI" id="CHEBI:27667"/>
    </ligand>
</feature>
<dbReference type="SUPFAM" id="SSF74650">
    <property type="entry name" value="Galactose mutarotase-like"/>
    <property type="match status" value="1"/>
</dbReference>
<dbReference type="GO" id="GO:0033499">
    <property type="term" value="P:galactose catabolic process via UDP-galactose, Leloir pathway"/>
    <property type="evidence" value="ECO:0007669"/>
    <property type="project" value="TreeGrafter"/>
</dbReference>
<dbReference type="AlphaFoldDB" id="A0A7X8SKH8"/>
<dbReference type="UniPathway" id="UPA00242"/>
<dbReference type="InterPro" id="IPR018052">
    <property type="entry name" value="Ald1_epimerase_CS"/>
</dbReference>
<evidence type="ECO:0000313" key="15">
    <source>
        <dbReference type="EMBL" id="NLR91840.1"/>
    </source>
</evidence>
<proteinExistence type="inferred from homology"/>
<evidence type="ECO:0000256" key="4">
    <source>
        <dbReference type="ARBA" id="ARBA00006206"/>
    </source>
</evidence>
<dbReference type="RefSeq" id="WP_168882554.1">
    <property type="nucleotide sequence ID" value="NZ_JABAIL010000003.1"/>
</dbReference>
<keyword evidence="9 11" id="KW-0413">Isomerase</keyword>
<dbReference type="GO" id="GO:0005737">
    <property type="term" value="C:cytoplasm"/>
    <property type="evidence" value="ECO:0007669"/>
    <property type="project" value="TreeGrafter"/>
</dbReference>
<gene>
    <name evidence="15" type="ORF">HGP29_11510</name>
</gene>
<keyword evidence="14" id="KW-0732">Signal</keyword>
<dbReference type="EC" id="5.1.3.3" evidence="6 11"/>
<evidence type="ECO:0000256" key="9">
    <source>
        <dbReference type="ARBA" id="ARBA00023235"/>
    </source>
</evidence>
<comment type="subunit">
    <text evidence="5">Monomer.</text>
</comment>
<feature type="chain" id="PRO_5031568527" description="Aldose 1-epimerase" evidence="14">
    <location>
        <begin position="20"/>
        <end position="373"/>
    </location>
</feature>
<dbReference type="InterPro" id="IPR047215">
    <property type="entry name" value="Galactose_mutarotase-like"/>
</dbReference>
<evidence type="ECO:0000256" key="6">
    <source>
        <dbReference type="ARBA" id="ARBA00013185"/>
    </source>
</evidence>
<comment type="similarity">
    <text evidence="4 11">Belongs to the aldose epimerase family.</text>
</comment>
<dbReference type="Proteomes" id="UP000585050">
    <property type="component" value="Unassembled WGS sequence"/>
</dbReference>
<dbReference type="PIRSF" id="PIRSF005096">
    <property type="entry name" value="GALM"/>
    <property type="match status" value="1"/>
</dbReference>
<dbReference type="CDD" id="cd09019">
    <property type="entry name" value="galactose_mutarotase_like"/>
    <property type="match status" value="1"/>
</dbReference>
<comment type="cofactor">
    <cofactor evidence="2">
        <name>Ca(2+)</name>
        <dbReference type="ChEBI" id="CHEBI:29108"/>
    </cofactor>
</comment>
<evidence type="ECO:0000256" key="12">
    <source>
        <dbReference type="PIRSR" id="PIRSR005096-1"/>
    </source>
</evidence>
<evidence type="ECO:0000256" key="11">
    <source>
        <dbReference type="PIRNR" id="PIRNR005096"/>
    </source>
</evidence>
<dbReference type="PANTHER" id="PTHR10091">
    <property type="entry name" value="ALDOSE-1-EPIMERASE"/>
    <property type="match status" value="1"/>
</dbReference>
<evidence type="ECO:0000256" key="1">
    <source>
        <dbReference type="ARBA" id="ARBA00001614"/>
    </source>
</evidence>
<evidence type="ECO:0000256" key="10">
    <source>
        <dbReference type="ARBA" id="ARBA00023277"/>
    </source>
</evidence>
<feature type="active site" description="Proton acceptor" evidence="12">
    <location>
        <position position="333"/>
    </location>
</feature>
<evidence type="ECO:0000256" key="7">
    <source>
        <dbReference type="ARBA" id="ARBA00014165"/>
    </source>
</evidence>
<accession>A0A7X8SKH8</accession>
<feature type="binding site" evidence="13">
    <location>
        <begin position="102"/>
        <end position="103"/>
    </location>
    <ligand>
        <name>beta-D-galactose</name>
        <dbReference type="ChEBI" id="CHEBI:27667"/>
    </ligand>
</feature>
<dbReference type="NCBIfam" id="NF008277">
    <property type="entry name" value="PRK11055.1"/>
    <property type="match status" value="1"/>
</dbReference>
<dbReference type="EMBL" id="JABAIL010000003">
    <property type="protein sequence ID" value="NLR91840.1"/>
    <property type="molecule type" value="Genomic_DNA"/>
</dbReference>
<feature type="active site" description="Proton donor" evidence="12">
    <location>
        <position position="202"/>
    </location>
</feature>
<feature type="signal peptide" evidence="14">
    <location>
        <begin position="1"/>
        <end position="19"/>
    </location>
</feature>
<protein>
    <recommendedName>
        <fullName evidence="7 11">Aldose 1-epimerase</fullName>
        <ecNumber evidence="6 11">5.1.3.3</ecNumber>
    </recommendedName>
</protein>
<sequence length="373" mass="41926">MKLYCITLFFLVISRIGFAQKDQFTVTKNEWGKEGKEKIFLLDLQNPNGMHIQLTNYGAILVRAEVPDRHNNFEDVVLGFDSLAQYQQPNPLFGATVGRFANRIRNGAFEIDGVLYHLDTKGGKHSIHGGGEFSSALWKVEKTFKRKEEAGVVFSYFSKDGSHGFPGNVQSKVTYTLTKNNEIKIDFEAKTDKDTHISMTNHSYFNLNGMKRSIVDQEIRIDANTITAIDKDIVPTGQLEEVRNTEKDLTVQKPIGENIFKLANNGYHFCYVFNKEINKPKKVIEVVDPTSGRTLSVVTTQPSVQFYTGNSLDGSIIGKGGKAYGKHIAFCLETQHLPDTPNHPNFPSSMVKAGETYHETVIYQFGVDKQLNN</sequence>
<evidence type="ECO:0000256" key="8">
    <source>
        <dbReference type="ARBA" id="ARBA00022837"/>
    </source>
</evidence>
<comment type="caution">
    <text evidence="15">The sequence shown here is derived from an EMBL/GenBank/DDBJ whole genome shotgun (WGS) entry which is preliminary data.</text>
</comment>
<dbReference type="InterPro" id="IPR015443">
    <property type="entry name" value="Aldose_1-epimerase"/>
</dbReference>
<dbReference type="PANTHER" id="PTHR10091:SF0">
    <property type="entry name" value="GALACTOSE MUTAROTASE"/>
    <property type="match status" value="1"/>
</dbReference>
<comment type="catalytic activity">
    <reaction evidence="1 11">
        <text>alpha-D-glucose = beta-D-glucose</text>
        <dbReference type="Rhea" id="RHEA:10264"/>
        <dbReference type="ChEBI" id="CHEBI:15903"/>
        <dbReference type="ChEBI" id="CHEBI:17925"/>
        <dbReference type="EC" id="5.1.3.3"/>
    </reaction>
</comment>
<dbReference type="GO" id="GO:0030246">
    <property type="term" value="F:carbohydrate binding"/>
    <property type="evidence" value="ECO:0007669"/>
    <property type="project" value="InterPro"/>
</dbReference>
<name>A0A7X8SKH8_9BACT</name>
<evidence type="ECO:0000256" key="3">
    <source>
        <dbReference type="ARBA" id="ARBA00005028"/>
    </source>
</evidence>
<keyword evidence="10 11" id="KW-0119">Carbohydrate metabolism</keyword>
<comment type="pathway">
    <text evidence="3 11">Carbohydrate metabolism; hexose metabolism.</text>
</comment>
<keyword evidence="16" id="KW-1185">Reference proteome</keyword>
<reference evidence="15 16" key="1">
    <citation type="submission" date="2020-04" db="EMBL/GenBank/DDBJ databases">
        <title>Flammeovirga sp. SR4, a novel species isolated from seawater.</title>
        <authorList>
            <person name="Wang X."/>
        </authorList>
    </citation>
    <scope>NUCLEOTIDE SEQUENCE [LARGE SCALE GENOMIC DNA]</scope>
    <source>
        <strain evidence="15 16">SR4</strain>
    </source>
</reference>
<dbReference type="InterPro" id="IPR011013">
    <property type="entry name" value="Gal_mutarotase_sf_dom"/>
</dbReference>
<evidence type="ECO:0000256" key="13">
    <source>
        <dbReference type="PIRSR" id="PIRSR005096-3"/>
    </source>
</evidence>
<dbReference type="PROSITE" id="PS00545">
    <property type="entry name" value="ALDOSE_1_EPIMERASE"/>
    <property type="match status" value="1"/>
</dbReference>
<organism evidence="15 16">
    <name type="scientific">Flammeovirga agarivorans</name>
    <dbReference type="NCBI Taxonomy" id="2726742"/>
    <lineage>
        <taxon>Bacteria</taxon>
        <taxon>Pseudomonadati</taxon>
        <taxon>Bacteroidota</taxon>
        <taxon>Cytophagia</taxon>
        <taxon>Cytophagales</taxon>
        <taxon>Flammeovirgaceae</taxon>
        <taxon>Flammeovirga</taxon>
    </lineage>
</organism>